<dbReference type="RefSeq" id="XP_027124053.1">
    <property type="nucleotide sequence ID" value="XM_027268252.1"/>
</dbReference>
<dbReference type="InterPro" id="IPR052306">
    <property type="entry name" value="CYP450_71D"/>
</dbReference>
<evidence type="ECO:0000256" key="2">
    <source>
        <dbReference type="ARBA" id="ARBA00022617"/>
    </source>
</evidence>
<dbReference type="GeneID" id="113740723"/>
<keyword evidence="5" id="KW-0408">Iron</keyword>
<dbReference type="Pfam" id="PF00067">
    <property type="entry name" value="p450"/>
    <property type="match status" value="1"/>
</dbReference>
<protein>
    <submittedName>
        <fullName evidence="8">Norfluorocurarine oxidase-like</fullName>
    </submittedName>
</protein>
<dbReference type="PANTHER" id="PTHR47953:SF5">
    <property type="entry name" value="CYTOCHROME P450 71AV8-LIKE"/>
    <property type="match status" value="1"/>
</dbReference>
<evidence type="ECO:0000313" key="7">
    <source>
        <dbReference type="Proteomes" id="UP001652660"/>
    </source>
</evidence>
<dbReference type="GO" id="GO:0016705">
    <property type="term" value="F:oxidoreductase activity, acting on paired donors, with incorporation or reduction of molecular oxygen"/>
    <property type="evidence" value="ECO:0007669"/>
    <property type="project" value="InterPro"/>
</dbReference>
<evidence type="ECO:0000313" key="8">
    <source>
        <dbReference type="RefSeq" id="XP_027124053.1"/>
    </source>
</evidence>
<dbReference type="Proteomes" id="UP001652660">
    <property type="component" value="Chromosome 4e"/>
</dbReference>
<keyword evidence="2" id="KW-0349">Heme</keyword>
<dbReference type="OrthoDB" id="1055148at2759"/>
<dbReference type="GO" id="GO:0005506">
    <property type="term" value="F:iron ion binding"/>
    <property type="evidence" value="ECO:0007669"/>
    <property type="project" value="InterPro"/>
</dbReference>
<reference evidence="8" key="2">
    <citation type="submission" date="2025-08" db="UniProtKB">
        <authorList>
            <consortium name="RefSeq"/>
        </authorList>
    </citation>
    <scope>IDENTIFICATION</scope>
    <source>
        <tissue evidence="8">Leaves</tissue>
    </source>
</reference>
<keyword evidence="3" id="KW-0479">Metal-binding</keyword>
<evidence type="ECO:0000256" key="4">
    <source>
        <dbReference type="ARBA" id="ARBA00023002"/>
    </source>
</evidence>
<dbReference type="InterPro" id="IPR002401">
    <property type="entry name" value="Cyt_P450_E_grp-I"/>
</dbReference>
<dbReference type="PRINTS" id="PR00463">
    <property type="entry name" value="EP450I"/>
</dbReference>
<dbReference type="SUPFAM" id="SSF48264">
    <property type="entry name" value="Cytochrome P450"/>
    <property type="match status" value="1"/>
</dbReference>
<name>A0A6P6X8H5_COFAR</name>
<keyword evidence="7" id="KW-1185">Reference proteome</keyword>
<evidence type="ECO:0000256" key="5">
    <source>
        <dbReference type="ARBA" id="ARBA00023004"/>
    </source>
</evidence>
<dbReference type="GO" id="GO:0020037">
    <property type="term" value="F:heme binding"/>
    <property type="evidence" value="ECO:0007669"/>
    <property type="project" value="InterPro"/>
</dbReference>
<organism evidence="7 8">
    <name type="scientific">Coffea arabica</name>
    <name type="common">Arabian coffee</name>
    <dbReference type="NCBI Taxonomy" id="13443"/>
    <lineage>
        <taxon>Eukaryota</taxon>
        <taxon>Viridiplantae</taxon>
        <taxon>Streptophyta</taxon>
        <taxon>Embryophyta</taxon>
        <taxon>Tracheophyta</taxon>
        <taxon>Spermatophyta</taxon>
        <taxon>Magnoliopsida</taxon>
        <taxon>eudicotyledons</taxon>
        <taxon>Gunneridae</taxon>
        <taxon>Pentapetalae</taxon>
        <taxon>asterids</taxon>
        <taxon>lamiids</taxon>
        <taxon>Gentianales</taxon>
        <taxon>Rubiaceae</taxon>
        <taxon>Ixoroideae</taxon>
        <taxon>Gardenieae complex</taxon>
        <taxon>Bertiereae - Coffeeae clade</taxon>
        <taxon>Coffeeae</taxon>
        <taxon>Coffea</taxon>
    </lineage>
</organism>
<dbReference type="GO" id="GO:0004497">
    <property type="term" value="F:monooxygenase activity"/>
    <property type="evidence" value="ECO:0007669"/>
    <property type="project" value="UniProtKB-KW"/>
</dbReference>
<evidence type="ECO:0000256" key="3">
    <source>
        <dbReference type="ARBA" id="ARBA00022723"/>
    </source>
</evidence>
<evidence type="ECO:0000256" key="1">
    <source>
        <dbReference type="ARBA" id="ARBA00010617"/>
    </source>
</evidence>
<dbReference type="InterPro" id="IPR001128">
    <property type="entry name" value="Cyt_P450"/>
</dbReference>
<gene>
    <name evidence="8" type="primary">LOC113740723</name>
</gene>
<keyword evidence="4" id="KW-0560">Oxidoreductase</keyword>
<dbReference type="PANTHER" id="PTHR47953">
    <property type="entry name" value="OS08G0105600 PROTEIN"/>
    <property type="match status" value="1"/>
</dbReference>
<accession>A0A6P6X8H5</accession>
<keyword evidence="6" id="KW-0503">Monooxygenase</keyword>
<evidence type="ECO:0000256" key="6">
    <source>
        <dbReference type="ARBA" id="ARBA00023033"/>
    </source>
</evidence>
<sequence>MFAAGTDTTHTVMEWVMVELLRDPKVMEKLQNEVRAVGQGKSEITEDDFDKMQCLKLVIKETLRLHFPVPFLVPRDIKVMGYGIPIRTRVIVNAWAAIGRDPLLWEKPEEFQPERFLNVGIDFRAKLLHKFDFALPDGGKPEDMDMTEAGGIDVHRKLPILVLATPYSP</sequence>
<proteinExistence type="inferred from homology"/>
<dbReference type="PRINTS" id="PR00385">
    <property type="entry name" value="P450"/>
</dbReference>
<dbReference type="AlphaFoldDB" id="A0A6P6X8H5"/>
<dbReference type="Gene3D" id="1.10.630.10">
    <property type="entry name" value="Cytochrome P450"/>
    <property type="match status" value="1"/>
</dbReference>
<comment type="similarity">
    <text evidence="1">Belongs to the cytochrome P450 family.</text>
</comment>
<reference evidence="7" key="1">
    <citation type="journal article" date="2025" name="Foods">
        <title>Unveiling the Microbial Signatures of Arabica Coffee Cherries: Insights into Ripeness Specific Diversity, Functional Traits, and Implications for Quality and Safety.</title>
        <authorList>
            <consortium name="RefSeq"/>
            <person name="Tenea G.N."/>
            <person name="Cifuentes V."/>
            <person name="Reyes P."/>
            <person name="Cevallos-Vallejos M."/>
        </authorList>
    </citation>
    <scope>NUCLEOTIDE SEQUENCE [LARGE SCALE GENOMIC DNA]</scope>
</reference>
<dbReference type="InterPro" id="IPR036396">
    <property type="entry name" value="Cyt_P450_sf"/>
</dbReference>